<reference evidence="11 12" key="1">
    <citation type="submission" date="2013-11" db="EMBL/GenBank/DDBJ databases">
        <title>Genome sequencing of Stegodyphus mimosarum.</title>
        <authorList>
            <person name="Bechsgaard J."/>
        </authorList>
    </citation>
    <scope>NUCLEOTIDE SEQUENCE [LARGE SCALE GENOMIC DNA]</scope>
</reference>
<evidence type="ECO:0000313" key="12">
    <source>
        <dbReference type="Proteomes" id="UP000054359"/>
    </source>
</evidence>
<keyword evidence="7 11" id="KW-0407">Ion channel</keyword>
<evidence type="ECO:0000256" key="3">
    <source>
        <dbReference type="ARBA" id="ARBA00022692"/>
    </source>
</evidence>
<evidence type="ECO:0000256" key="6">
    <source>
        <dbReference type="ARBA" id="ARBA00023136"/>
    </source>
</evidence>
<keyword evidence="3 9" id="KW-0812">Transmembrane</keyword>
<dbReference type="InterPro" id="IPR003280">
    <property type="entry name" value="2pore_dom_K_chnl"/>
</dbReference>
<feature type="compositionally biased region" description="Polar residues" evidence="8">
    <location>
        <begin position="9"/>
        <end position="28"/>
    </location>
</feature>
<gene>
    <name evidence="11" type="ORF">X975_04599</name>
</gene>
<feature type="domain" description="Potassium channel" evidence="10">
    <location>
        <begin position="223"/>
        <end position="293"/>
    </location>
</feature>
<dbReference type="Proteomes" id="UP000054359">
    <property type="component" value="Unassembled WGS sequence"/>
</dbReference>
<dbReference type="OMA" id="NICDAGH"/>
<sequence length="510" mass="57850">MADQRESPSAKSNQSAVQNEDSVITLEQESGKCDVVDSIKNSNSEPNSLLSEAEKENLVTSEASPQKEIKNLITIDLSATEKEKDCDVAIPSQSKLENPKKLVSLPDEGERQIAPVAQKEIQVLTLADLQTRGRTKCRCVKRFSLIILLTAITFGYATGGAYLFSHLEKKREIAYNAKIDKWKNDTAILLATELRQVRPHEDIWAKTVFRYLQIFEKDILKASAIGYRREDDSDRGAKWTLEGSLFFSISLMTTTGYGSMTPRSEWGRTAVVTFSILGVPLMFSWLIVIGYFLAVYWAWMFENLCCHLCSVDPIPPNVKRFKLPEEQHKSTFKSNSVVPVTEPYKLRVPFARMESARSMDRTYQAKMNSVRPKVLPDSLMGKSINICDAGHDYDKKFSVLEQIVALIFSVLFFFVYFIFGSISFAVFEGWDIPESLYFNYLMFSTSGPGCYELDDIAEIRIKEKLSYTVFLIIGYCILSMILNLVYMCFKVPRSDKELRTHSPTIVTLSA</sequence>
<evidence type="ECO:0000256" key="1">
    <source>
        <dbReference type="ARBA" id="ARBA00004141"/>
    </source>
</evidence>
<evidence type="ECO:0000256" key="7">
    <source>
        <dbReference type="ARBA" id="ARBA00023303"/>
    </source>
</evidence>
<evidence type="ECO:0000256" key="8">
    <source>
        <dbReference type="SAM" id="MobiDB-lite"/>
    </source>
</evidence>
<feature type="transmembrane region" description="Helical" evidence="9">
    <location>
        <begin position="270"/>
        <end position="294"/>
    </location>
</feature>
<evidence type="ECO:0000256" key="5">
    <source>
        <dbReference type="ARBA" id="ARBA00023065"/>
    </source>
</evidence>
<feature type="transmembrane region" description="Helical" evidence="9">
    <location>
        <begin position="143"/>
        <end position="164"/>
    </location>
</feature>
<feature type="compositionally biased region" description="Low complexity" evidence="8">
    <location>
        <begin position="41"/>
        <end position="51"/>
    </location>
</feature>
<dbReference type="Pfam" id="PF07885">
    <property type="entry name" value="Ion_trans_2"/>
    <property type="match status" value="1"/>
</dbReference>
<keyword evidence="5" id="KW-0406">Ion transport</keyword>
<dbReference type="GO" id="GO:0005886">
    <property type="term" value="C:plasma membrane"/>
    <property type="evidence" value="ECO:0007669"/>
    <property type="project" value="TreeGrafter"/>
</dbReference>
<dbReference type="GO" id="GO:0022841">
    <property type="term" value="F:potassium ion leak channel activity"/>
    <property type="evidence" value="ECO:0007669"/>
    <property type="project" value="TreeGrafter"/>
</dbReference>
<accession>A0A087U6T0</accession>
<feature type="transmembrane region" description="Helical" evidence="9">
    <location>
        <begin position="467"/>
        <end position="489"/>
    </location>
</feature>
<feature type="non-terminal residue" evidence="11">
    <location>
        <position position="510"/>
    </location>
</feature>
<dbReference type="InterPro" id="IPR013099">
    <property type="entry name" value="K_chnl_dom"/>
</dbReference>
<dbReference type="PANTHER" id="PTHR11003">
    <property type="entry name" value="POTASSIUM CHANNEL, SUBFAMILY K"/>
    <property type="match status" value="1"/>
</dbReference>
<dbReference type="Gene3D" id="1.10.287.70">
    <property type="match status" value="1"/>
</dbReference>
<dbReference type="AlphaFoldDB" id="A0A087U6T0"/>
<dbReference type="SUPFAM" id="SSF81324">
    <property type="entry name" value="Voltage-gated potassium channels"/>
    <property type="match status" value="2"/>
</dbReference>
<organism evidence="11 12">
    <name type="scientific">Stegodyphus mimosarum</name>
    <name type="common">African social velvet spider</name>
    <dbReference type="NCBI Taxonomy" id="407821"/>
    <lineage>
        <taxon>Eukaryota</taxon>
        <taxon>Metazoa</taxon>
        <taxon>Ecdysozoa</taxon>
        <taxon>Arthropoda</taxon>
        <taxon>Chelicerata</taxon>
        <taxon>Arachnida</taxon>
        <taxon>Araneae</taxon>
        <taxon>Araneomorphae</taxon>
        <taxon>Entelegynae</taxon>
        <taxon>Eresoidea</taxon>
        <taxon>Eresidae</taxon>
        <taxon>Stegodyphus</taxon>
    </lineage>
</organism>
<name>A0A087U6T0_STEMI</name>
<evidence type="ECO:0000256" key="2">
    <source>
        <dbReference type="ARBA" id="ARBA00022448"/>
    </source>
</evidence>
<evidence type="ECO:0000259" key="10">
    <source>
        <dbReference type="Pfam" id="PF07885"/>
    </source>
</evidence>
<dbReference type="EMBL" id="KK118481">
    <property type="protein sequence ID" value="KFM73069.1"/>
    <property type="molecule type" value="Genomic_DNA"/>
</dbReference>
<dbReference type="GO" id="GO:0015271">
    <property type="term" value="F:outward rectifier potassium channel activity"/>
    <property type="evidence" value="ECO:0007669"/>
    <property type="project" value="TreeGrafter"/>
</dbReference>
<dbReference type="GO" id="GO:0030322">
    <property type="term" value="P:stabilization of membrane potential"/>
    <property type="evidence" value="ECO:0007669"/>
    <property type="project" value="TreeGrafter"/>
</dbReference>
<evidence type="ECO:0000256" key="4">
    <source>
        <dbReference type="ARBA" id="ARBA00022989"/>
    </source>
</evidence>
<dbReference type="PANTHER" id="PTHR11003:SF334">
    <property type="entry name" value="FI03418P"/>
    <property type="match status" value="1"/>
</dbReference>
<keyword evidence="6 9" id="KW-0472">Membrane</keyword>
<keyword evidence="4 9" id="KW-1133">Transmembrane helix</keyword>
<keyword evidence="12" id="KW-1185">Reference proteome</keyword>
<evidence type="ECO:0000313" key="11">
    <source>
        <dbReference type="EMBL" id="KFM73069.1"/>
    </source>
</evidence>
<proteinExistence type="predicted"/>
<feature type="region of interest" description="Disordered" evidence="8">
    <location>
        <begin position="1"/>
        <end position="63"/>
    </location>
</feature>
<dbReference type="OrthoDB" id="6433782at2759"/>
<comment type="subcellular location">
    <subcellularLocation>
        <location evidence="1">Membrane</location>
        <topology evidence="1">Multi-pass membrane protein</topology>
    </subcellularLocation>
</comment>
<feature type="transmembrane region" description="Helical" evidence="9">
    <location>
        <begin position="403"/>
        <end position="427"/>
    </location>
</feature>
<protein>
    <submittedName>
        <fullName evidence="11">Potassium channel subfamily K member 18</fullName>
    </submittedName>
</protein>
<keyword evidence="2" id="KW-0813">Transport</keyword>
<dbReference type="STRING" id="407821.A0A087U6T0"/>
<evidence type="ECO:0000256" key="9">
    <source>
        <dbReference type="SAM" id="Phobius"/>
    </source>
</evidence>